<keyword evidence="4" id="KW-0808">Transferase</keyword>
<evidence type="ECO:0000256" key="4">
    <source>
        <dbReference type="ARBA" id="ARBA00022679"/>
    </source>
</evidence>
<evidence type="ECO:0000313" key="15">
    <source>
        <dbReference type="EMBL" id="RVW97263.1"/>
    </source>
</evidence>
<proteinExistence type="inferred from homology"/>
<dbReference type="Pfam" id="PF13920">
    <property type="entry name" value="zf-C3HC4_3"/>
    <property type="match status" value="1"/>
</dbReference>
<evidence type="ECO:0000259" key="14">
    <source>
        <dbReference type="PROSITE" id="PS50089"/>
    </source>
</evidence>
<dbReference type="AlphaFoldDB" id="A0A438IKR8"/>
<dbReference type="FunFam" id="3.30.40.10:FF:000115">
    <property type="entry name" value="probable E3 ubiquitin-protein ligase LOG2"/>
    <property type="match status" value="1"/>
</dbReference>
<dbReference type="GO" id="GO:0008270">
    <property type="term" value="F:zinc ion binding"/>
    <property type="evidence" value="ECO:0007669"/>
    <property type="project" value="UniProtKB-KW"/>
</dbReference>
<evidence type="ECO:0000256" key="6">
    <source>
        <dbReference type="ARBA" id="ARBA00022723"/>
    </source>
</evidence>
<evidence type="ECO:0000256" key="5">
    <source>
        <dbReference type="ARBA" id="ARBA00022707"/>
    </source>
</evidence>
<dbReference type="SUPFAM" id="SSF57850">
    <property type="entry name" value="RING/U-box"/>
    <property type="match status" value="1"/>
</dbReference>
<dbReference type="InterPro" id="IPR045194">
    <property type="entry name" value="MGRN1/RNF157-like"/>
</dbReference>
<evidence type="ECO:0000256" key="3">
    <source>
        <dbReference type="ARBA" id="ARBA00012483"/>
    </source>
</evidence>
<dbReference type="InterPro" id="IPR045195">
    <property type="entry name" value="LOG2-like_mRING_C3HC5"/>
</dbReference>
<feature type="region of interest" description="Disordered" evidence="13">
    <location>
        <begin position="1"/>
        <end position="29"/>
    </location>
</feature>
<organism evidence="15 16">
    <name type="scientific">Vitis vinifera</name>
    <name type="common">Grape</name>
    <dbReference type="NCBI Taxonomy" id="29760"/>
    <lineage>
        <taxon>Eukaryota</taxon>
        <taxon>Viridiplantae</taxon>
        <taxon>Streptophyta</taxon>
        <taxon>Embryophyta</taxon>
        <taxon>Tracheophyta</taxon>
        <taxon>Spermatophyta</taxon>
        <taxon>Magnoliopsida</taxon>
        <taxon>eudicotyledons</taxon>
        <taxon>Gunneridae</taxon>
        <taxon>Pentapetalae</taxon>
        <taxon>rosids</taxon>
        <taxon>Vitales</taxon>
        <taxon>Vitaceae</taxon>
        <taxon>Viteae</taxon>
        <taxon>Vitis</taxon>
    </lineage>
</organism>
<evidence type="ECO:0000256" key="13">
    <source>
        <dbReference type="SAM" id="MobiDB-lite"/>
    </source>
</evidence>
<comment type="pathway">
    <text evidence="2">Protein modification; protein ubiquitination.</text>
</comment>
<evidence type="ECO:0000313" key="16">
    <source>
        <dbReference type="Proteomes" id="UP000288805"/>
    </source>
</evidence>
<feature type="domain" description="RING-type" evidence="14">
    <location>
        <begin position="368"/>
        <end position="407"/>
    </location>
</feature>
<dbReference type="InterPro" id="IPR058981">
    <property type="entry name" value="MGRN1/RNF157-like_N"/>
</dbReference>
<dbReference type="SMART" id="SM00184">
    <property type="entry name" value="RING"/>
    <property type="match status" value="1"/>
</dbReference>
<keyword evidence="6" id="KW-0479">Metal-binding</keyword>
<keyword evidence="10" id="KW-0449">Lipoprotein</keyword>
<comment type="caution">
    <text evidence="15">The sequence shown here is derived from an EMBL/GenBank/DDBJ whole genome shotgun (WGS) entry which is preliminary data.</text>
</comment>
<evidence type="ECO:0000256" key="8">
    <source>
        <dbReference type="ARBA" id="ARBA00022786"/>
    </source>
</evidence>
<gene>
    <name evidence="15" type="primary">LOG2_1</name>
    <name evidence="15" type="ORF">CK203_025966</name>
</gene>
<evidence type="ECO:0000256" key="10">
    <source>
        <dbReference type="ARBA" id="ARBA00023288"/>
    </source>
</evidence>
<evidence type="ECO:0000256" key="11">
    <source>
        <dbReference type="ARBA" id="ARBA00025721"/>
    </source>
</evidence>
<keyword evidence="5" id="KW-0519">Myristate</keyword>
<dbReference type="Proteomes" id="UP000288805">
    <property type="component" value="Unassembled WGS sequence"/>
</dbReference>
<evidence type="ECO:0000256" key="2">
    <source>
        <dbReference type="ARBA" id="ARBA00004906"/>
    </source>
</evidence>
<evidence type="ECO:0000256" key="1">
    <source>
        <dbReference type="ARBA" id="ARBA00000900"/>
    </source>
</evidence>
<dbReference type="GO" id="GO:0061630">
    <property type="term" value="F:ubiquitin protein ligase activity"/>
    <property type="evidence" value="ECO:0007669"/>
    <property type="project" value="UniProtKB-EC"/>
</dbReference>
<keyword evidence="8" id="KW-0833">Ubl conjugation pathway</keyword>
<comment type="catalytic activity">
    <reaction evidence="1">
        <text>S-ubiquitinyl-[E2 ubiquitin-conjugating enzyme]-L-cysteine + [acceptor protein]-L-lysine = [E2 ubiquitin-conjugating enzyme]-L-cysteine + N(6)-ubiquitinyl-[acceptor protein]-L-lysine.</text>
        <dbReference type="EC" id="2.3.2.27"/>
    </reaction>
</comment>
<dbReference type="PANTHER" id="PTHR22996">
    <property type="entry name" value="MAHOGUNIN"/>
    <property type="match status" value="1"/>
</dbReference>
<dbReference type="Gene3D" id="3.30.40.10">
    <property type="entry name" value="Zinc/RING finger domain, C3HC4 (zinc finger)"/>
    <property type="match status" value="1"/>
</dbReference>
<protein>
    <recommendedName>
        <fullName evidence="3">RING-type E3 ubiquitin transferase</fullName>
        <ecNumber evidence="3">2.3.2.27</ecNumber>
    </recommendedName>
</protein>
<dbReference type="EC" id="2.3.2.27" evidence="3"/>
<dbReference type="Pfam" id="PF26192">
    <property type="entry name" value="RNF157-like_N"/>
    <property type="match status" value="2"/>
</dbReference>
<evidence type="ECO:0000256" key="12">
    <source>
        <dbReference type="PROSITE-ProRule" id="PRU00175"/>
    </source>
</evidence>
<name>A0A438IKR8_VITVI</name>
<keyword evidence="7 12" id="KW-0863">Zinc-finger</keyword>
<dbReference type="EMBL" id="QGNW01000102">
    <property type="protein sequence ID" value="RVW97263.1"/>
    <property type="molecule type" value="Genomic_DNA"/>
</dbReference>
<comment type="similarity">
    <text evidence="11">Belongs to the RING-type zinc finger family. LOG2 subfamily.</text>
</comment>
<dbReference type="InterPro" id="IPR001841">
    <property type="entry name" value="Znf_RING"/>
</dbReference>
<dbReference type="InterPro" id="IPR013083">
    <property type="entry name" value="Znf_RING/FYVE/PHD"/>
</dbReference>
<feature type="compositionally biased region" description="Basic residues" evidence="13">
    <location>
        <begin position="7"/>
        <end position="18"/>
    </location>
</feature>
<evidence type="ECO:0000256" key="9">
    <source>
        <dbReference type="ARBA" id="ARBA00022833"/>
    </source>
</evidence>
<evidence type="ECO:0000256" key="7">
    <source>
        <dbReference type="ARBA" id="ARBA00022771"/>
    </source>
</evidence>
<accession>A0A438IKR8</accession>
<dbReference type="CDD" id="cd16789">
    <property type="entry name" value="mRING-HC-C3HC5_MGRN1-like"/>
    <property type="match status" value="1"/>
</dbReference>
<reference evidence="15 16" key="1">
    <citation type="journal article" date="2018" name="PLoS Genet.">
        <title>Population sequencing reveals clonal diversity and ancestral inbreeding in the grapevine cultivar Chardonnay.</title>
        <authorList>
            <person name="Roach M.J."/>
            <person name="Johnson D.L."/>
            <person name="Bohlmann J."/>
            <person name="van Vuuren H.J."/>
            <person name="Jones S.J."/>
            <person name="Pretorius I.S."/>
            <person name="Schmidt S.A."/>
            <person name="Borneman A.R."/>
        </authorList>
    </citation>
    <scope>NUCLEOTIDE SEQUENCE [LARGE SCALE GENOMIC DNA]</scope>
    <source>
        <strain evidence="16">cv. Chardonnay</strain>
        <tissue evidence="15">Leaf</tissue>
    </source>
</reference>
<sequence length="443" mass="49451">MGNTGSSRRRHQRSHRNHPALPPQLSPQPEITANRYVFAAATAYTSAYPNPNQPYYYNYNGHYPPVPVPLSGSYTRLHRAGGAIPNWVGGHQPCGVAPPPPAPYVEHQKAITIRNDVNIKKETLRVEPDEENPGKFLVAFTFDATAAGRLYMFHFIQFPELQLWMFGSVVVGGRGWVAECLVPLTMINLHLLLLAVHLVMYAQSPKVYSQRESTSKSGSKLSISITVVFFGKEGISGDLITVKEGVIEPVTVSFQQGLDQKFKQPSGTGIDFSMFEETELMQESDIKVCPLLVKAGAYPLDHSQSEGNLTGNSQITQAVFEKEKGVQQVRVVKQILWAEGMRYELQEIFGIGNSVDDNADGTDSGKECVICLSEPRDTTVLPCRHMCMCGGCAKVLRFQMNRCPICRQPVEQLLEIKVRCSMKVWRPCFGSNAMLLMWMLHWK</sequence>
<keyword evidence="9" id="KW-0862">Zinc</keyword>
<dbReference type="PANTHER" id="PTHR22996:SF0">
    <property type="entry name" value="RE60872P-RELATED"/>
    <property type="match status" value="1"/>
</dbReference>
<dbReference type="PROSITE" id="PS50089">
    <property type="entry name" value="ZF_RING_2"/>
    <property type="match status" value="1"/>
</dbReference>